<feature type="region of interest" description="Disordered" evidence="1">
    <location>
        <begin position="113"/>
        <end position="142"/>
    </location>
</feature>
<feature type="compositionally biased region" description="Low complexity" evidence="1">
    <location>
        <begin position="116"/>
        <end position="126"/>
    </location>
</feature>
<protein>
    <submittedName>
        <fullName evidence="2">Uncharacterized protein</fullName>
    </submittedName>
</protein>
<dbReference type="EMBL" id="VSSQ01008841">
    <property type="protein sequence ID" value="MPM39997.1"/>
    <property type="molecule type" value="Genomic_DNA"/>
</dbReference>
<evidence type="ECO:0000256" key="1">
    <source>
        <dbReference type="SAM" id="MobiDB-lite"/>
    </source>
</evidence>
<accession>A0A644ZH04</accession>
<name>A0A644ZH04_9ZZZZ</name>
<dbReference type="AlphaFoldDB" id="A0A644ZH04"/>
<proteinExistence type="predicted"/>
<organism evidence="2">
    <name type="scientific">bioreactor metagenome</name>
    <dbReference type="NCBI Taxonomy" id="1076179"/>
    <lineage>
        <taxon>unclassified sequences</taxon>
        <taxon>metagenomes</taxon>
        <taxon>ecological metagenomes</taxon>
    </lineage>
</organism>
<feature type="region of interest" description="Disordered" evidence="1">
    <location>
        <begin position="1"/>
        <end position="26"/>
    </location>
</feature>
<evidence type="ECO:0000313" key="2">
    <source>
        <dbReference type="EMBL" id="MPM39997.1"/>
    </source>
</evidence>
<reference evidence="2" key="1">
    <citation type="submission" date="2019-08" db="EMBL/GenBank/DDBJ databases">
        <authorList>
            <person name="Kucharzyk K."/>
            <person name="Murdoch R.W."/>
            <person name="Higgins S."/>
            <person name="Loffler F."/>
        </authorList>
    </citation>
    <scope>NUCLEOTIDE SEQUENCE</scope>
</reference>
<gene>
    <name evidence="2" type="ORF">SDC9_86635</name>
</gene>
<comment type="caution">
    <text evidence="2">The sequence shown here is derived from an EMBL/GenBank/DDBJ whole genome shotgun (WGS) entry which is preliminary data.</text>
</comment>
<sequence>MTGADQEAPGALRHHRNIGESGSPAGRKLVCKQSKDILCESHELRVPRISCKLRGVKNLTITVEDDVLEWARIEAARRGTSVSRMVGDFMAEMQRREDAYERAYLAWRTDERSWHAAASAPAVTRRASPDRTTGADAKGDAP</sequence>